<feature type="region of interest" description="Disordered" evidence="1">
    <location>
        <begin position="305"/>
        <end position="374"/>
    </location>
</feature>
<reference evidence="2 3" key="1">
    <citation type="submission" date="2016-10" db="EMBL/GenBank/DDBJ databases">
        <authorList>
            <person name="Cai Z."/>
        </authorList>
    </citation>
    <scope>NUCLEOTIDE SEQUENCE [LARGE SCALE GENOMIC DNA]</scope>
</reference>
<evidence type="ECO:0000313" key="2">
    <source>
        <dbReference type="EMBL" id="SZX78569.1"/>
    </source>
</evidence>
<feature type="region of interest" description="Disordered" evidence="1">
    <location>
        <begin position="629"/>
        <end position="652"/>
    </location>
</feature>
<dbReference type="Proteomes" id="UP000256970">
    <property type="component" value="Unassembled WGS sequence"/>
</dbReference>
<sequence length="776" mass="78003">MDVQAAQWNAQLNRMVSLCMQEAAEYERGRTLQVLQPSLASLLQPSQRPVVAAANAQNAGQQSASGPVQSGTPSKPQEQHAPGSSASQAAAVDSSGQAVASIKSEEVAAPNPQQTPAASRPAAADAAVTAPFCTPMATLAGAPGLGLLPSHTPLGATQQDGMLSMPAASVPPAAVVLSSGLNSQQMLACNGMLRLPLQQQKPGETTPAAAAAHVTPQQFHIACPTVDAAAHATPALLLPALGNPLMQHMLMQQAQQQQLVQQQQQQQASPGVFVPVITTTQPNTRKGKRRGYSIQPEALKALVARQMQAKRQPKSEQQQEQQDPQQQQEQQQMQPPTGLQQQQLGARLQPQQQHRQRSMPRVPPMLHQPHAGGSLDGLAAAAAEEESPGSAVPGLLPLQLPMSLVSPGAACLGLKMTCAEELEQPGVQLELDTAKLFGSAQKRLRLSICDEPHLHAACGSLGGHQQDQLTAALISPVAVPAAAAVARDAAVAALPPAGAGAAAGQHHTSLELPHVGLVTPSKFFAGSPVATLGGAATRGSATGVGADVPQPVFATPSKFFSGSPVADDAAYKRSSLQDTEPETPLLFGHGAASPWPPRQLAMDMQPPAVCGAGAAAAAAAGSNSSVLRSSGGAGMAASSRQDANTAAGGAQPMSWVPVGSHAGQSVGLMAAAHDATGLAATPAGAAMKLGLLCTPLAAGQGGADDGSVLDAAAAAAAPVDCLPVKGASAAAAIAAEAVAPAEGDAAAAAAALPVGLSLTTPAGQAQQVLATPVTGV</sequence>
<feature type="compositionally biased region" description="Low complexity" evidence="1">
    <location>
        <begin position="83"/>
        <end position="101"/>
    </location>
</feature>
<dbReference type="EMBL" id="FNXT01001326">
    <property type="protein sequence ID" value="SZX78569.1"/>
    <property type="molecule type" value="Genomic_DNA"/>
</dbReference>
<keyword evidence="3" id="KW-1185">Reference proteome</keyword>
<organism evidence="2 3">
    <name type="scientific">Tetradesmus obliquus</name>
    <name type="common">Green alga</name>
    <name type="synonym">Acutodesmus obliquus</name>
    <dbReference type="NCBI Taxonomy" id="3088"/>
    <lineage>
        <taxon>Eukaryota</taxon>
        <taxon>Viridiplantae</taxon>
        <taxon>Chlorophyta</taxon>
        <taxon>core chlorophytes</taxon>
        <taxon>Chlorophyceae</taxon>
        <taxon>CS clade</taxon>
        <taxon>Sphaeropleales</taxon>
        <taxon>Scenedesmaceae</taxon>
        <taxon>Tetradesmus</taxon>
    </lineage>
</organism>
<feature type="compositionally biased region" description="Low complexity" evidence="1">
    <location>
        <begin position="315"/>
        <end position="353"/>
    </location>
</feature>
<name>A0A383WN17_TETOB</name>
<evidence type="ECO:0000256" key="1">
    <source>
        <dbReference type="SAM" id="MobiDB-lite"/>
    </source>
</evidence>
<feature type="compositionally biased region" description="Polar residues" evidence="1">
    <location>
        <begin position="67"/>
        <end position="76"/>
    </location>
</feature>
<feature type="compositionally biased region" description="Low complexity" evidence="1">
    <location>
        <begin position="51"/>
        <end position="66"/>
    </location>
</feature>
<gene>
    <name evidence="2" type="ORF">BQ4739_LOCUS18890</name>
</gene>
<proteinExistence type="predicted"/>
<accession>A0A383WN17</accession>
<dbReference type="AlphaFoldDB" id="A0A383WN17"/>
<feature type="region of interest" description="Disordered" evidence="1">
    <location>
        <begin position="51"/>
        <end position="101"/>
    </location>
</feature>
<protein>
    <submittedName>
        <fullName evidence="2">Uncharacterized protein</fullName>
    </submittedName>
</protein>
<evidence type="ECO:0000313" key="3">
    <source>
        <dbReference type="Proteomes" id="UP000256970"/>
    </source>
</evidence>